<protein>
    <submittedName>
        <fullName evidence="2">Uncharacterized protein</fullName>
    </submittedName>
</protein>
<reference evidence="2 3" key="1">
    <citation type="journal article" date="2021" name="Plant Biotechnol. J.">
        <title>Multi-omics assisted identification of the key and species-specific regulatory components of drought-tolerant mechanisms in Gossypium stocksii.</title>
        <authorList>
            <person name="Yu D."/>
            <person name="Ke L."/>
            <person name="Zhang D."/>
            <person name="Wu Y."/>
            <person name="Sun Y."/>
            <person name="Mei J."/>
            <person name="Sun J."/>
            <person name="Sun Y."/>
        </authorList>
    </citation>
    <scope>NUCLEOTIDE SEQUENCE [LARGE SCALE GENOMIC DNA]</scope>
    <source>
        <strain evidence="3">cv. E1</strain>
        <tissue evidence="2">Leaf</tissue>
    </source>
</reference>
<name>A0A9D3ZIM0_9ROSI</name>
<feature type="region of interest" description="Disordered" evidence="1">
    <location>
        <begin position="25"/>
        <end position="67"/>
    </location>
</feature>
<evidence type="ECO:0000313" key="3">
    <source>
        <dbReference type="Proteomes" id="UP000828251"/>
    </source>
</evidence>
<dbReference type="EMBL" id="JAIQCV010000012">
    <property type="protein sequence ID" value="KAH1038474.1"/>
    <property type="molecule type" value="Genomic_DNA"/>
</dbReference>
<dbReference type="Proteomes" id="UP000828251">
    <property type="component" value="Unassembled WGS sequence"/>
</dbReference>
<sequence length="120" mass="12125">MAIVRSILGSGINGLIAAETGLRKGDNGSKALGKRPVSIVPSVGPDKLKEGEAKNRGGASLNRSFKDKGGRLKNAEISQIPISDAISSMVNLVNLQVKPGSEVIGGSAEGLTSGPDSTSA</sequence>
<comment type="caution">
    <text evidence="2">The sequence shown here is derived from an EMBL/GenBank/DDBJ whole genome shotgun (WGS) entry which is preliminary data.</text>
</comment>
<dbReference type="AlphaFoldDB" id="A0A9D3ZIM0"/>
<evidence type="ECO:0000313" key="2">
    <source>
        <dbReference type="EMBL" id="KAH1038474.1"/>
    </source>
</evidence>
<evidence type="ECO:0000256" key="1">
    <source>
        <dbReference type="SAM" id="MobiDB-lite"/>
    </source>
</evidence>
<keyword evidence="3" id="KW-1185">Reference proteome</keyword>
<organism evidence="2 3">
    <name type="scientific">Gossypium stocksii</name>
    <dbReference type="NCBI Taxonomy" id="47602"/>
    <lineage>
        <taxon>Eukaryota</taxon>
        <taxon>Viridiplantae</taxon>
        <taxon>Streptophyta</taxon>
        <taxon>Embryophyta</taxon>
        <taxon>Tracheophyta</taxon>
        <taxon>Spermatophyta</taxon>
        <taxon>Magnoliopsida</taxon>
        <taxon>eudicotyledons</taxon>
        <taxon>Gunneridae</taxon>
        <taxon>Pentapetalae</taxon>
        <taxon>rosids</taxon>
        <taxon>malvids</taxon>
        <taxon>Malvales</taxon>
        <taxon>Malvaceae</taxon>
        <taxon>Malvoideae</taxon>
        <taxon>Gossypium</taxon>
    </lineage>
</organism>
<feature type="compositionally biased region" description="Basic and acidic residues" evidence="1">
    <location>
        <begin position="46"/>
        <end position="55"/>
    </location>
</feature>
<accession>A0A9D3ZIM0</accession>
<proteinExistence type="predicted"/>
<gene>
    <name evidence="2" type="ORF">J1N35_040217</name>
</gene>